<reference evidence="11" key="1">
    <citation type="submission" date="2020-09" db="EMBL/GenBank/DDBJ databases">
        <title>A novel bacterium of genus Mangrovicoccus, isolated from South China Sea.</title>
        <authorList>
            <person name="Huang H."/>
            <person name="Mo K."/>
            <person name="Hu Y."/>
        </authorList>
    </citation>
    <scope>NUCLEOTIDE SEQUENCE</scope>
    <source>
        <strain evidence="11">HB182678</strain>
    </source>
</reference>
<dbReference type="AlphaFoldDB" id="A0A8J7CVZ0"/>
<feature type="domain" description="POTRA" evidence="10">
    <location>
        <begin position="35"/>
        <end position="102"/>
    </location>
</feature>
<gene>
    <name evidence="8 11" type="primary">bamA</name>
    <name evidence="11" type="ORF">ICN82_02510</name>
</gene>
<dbReference type="PANTHER" id="PTHR12815">
    <property type="entry name" value="SORTING AND ASSEMBLY MACHINERY SAMM50 PROTEIN FAMILY MEMBER"/>
    <property type="match status" value="1"/>
</dbReference>
<keyword evidence="4 8" id="KW-0732">Signal</keyword>
<evidence type="ECO:0000256" key="2">
    <source>
        <dbReference type="ARBA" id="ARBA00022452"/>
    </source>
</evidence>
<dbReference type="PANTHER" id="PTHR12815:SF23">
    <property type="entry name" value="OUTER MEMBRANE PROTEIN ASSEMBLY FACTOR BAMA"/>
    <property type="match status" value="1"/>
</dbReference>
<dbReference type="EMBL" id="JACVXA010000005">
    <property type="protein sequence ID" value="MBE3637077.1"/>
    <property type="molecule type" value="Genomic_DNA"/>
</dbReference>
<dbReference type="GO" id="GO:0051205">
    <property type="term" value="P:protein insertion into membrane"/>
    <property type="evidence" value="ECO:0007669"/>
    <property type="project" value="UniProtKB-UniRule"/>
</dbReference>
<comment type="similarity">
    <text evidence="8">Belongs to the BamA family.</text>
</comment>
<dbReference type="InterPro" id="IPR034746">
    <property type="entry name" value="POTRA"/>
</dbReference>
<comment type="subcellular location">
    <subcellularLocation>
        <location evidence="8">Cell outer membrane</location>
    </subcellularLocation>
    <subcellularLocation>
        <location evidence="1">Membrane</location>
    </subcellularLocation>
</comment>
<dbReference type="Gene3D" id="2.40.160.50">
    <property type="entry name" value="membrane protein fhac: a member of the omp85/tpsb transporter family"/>
    <property type="match status" value="1"/>
</dbReference>
<organism evidence="11 12">
    <name type="scientific">Mangrovicoccus algicola</name>
    <dbReference type="NCBI Taxonomy" id="2771008"/>
    <lineage>
        <taxon>Bacteria</taxon>
        <taxon>Pseudomonadati</taxon>
        <taxon>Pseudomonadota</taxon>
        <taxon>Alphaproteobacteria</taxon>
        <taxon>Rhodobacterales</taxon>
        <taxon>Paracoccaceae</taxon>
        <taxon>Mangrovicoccus</taxon>
    </lineage>
</organism>
<evidence type="ECO:0000256" key="7">
    <source>
        <dbReference type="ARBA" id="ARBA00023237"/>
    </source>
</evidence>
<evidence type="ECO:0000259" key="10">
    <source>
        <dbReference type="PROSITE" id="PS51779"/>
    </source>
</evidence>
<evidence type="ECO:0000313" key="11">
    <source>
        <dbReference type="EMBL" id="MBE3637077.1"/>
    </source>
</evidence>
<evidence type="ECO:0000256" key="9">
    <source>
        <dbReference type="NCBIfam" id="TIGR03303"/>
    </source>
</evidence>
<dbReference type="Pfam" id="PF07244">
    <property type="entry name" value="POTRA"/>
    <property type="match status" value="4"/>
</dbReference>
<evidence type="ECO:0000256" key="8">
    <source>
        <dbReference type="HAMAP-Rule" id="MF_01430"/>
    </source>
</evidence>
<evidence type="ECO:0000256" key="5">
    <source>
        <dbReference type="ARBA" id="ARBA00022737"/>
    </source>
</evidence>
<dbReference type="PROSITE" id="PS51779">
    <property type="entry name" value="POTRA"/>
    <property type="match status" value="3"/>
</dbReference>
<dbReference type="Proteomes" id="UP000609121">
    <property type="component" value="Unassembled WGS sequence"/>
</dbReference>
<dbReference type="PIRSF" id="PIRSF006076">
    <property type="entry name" value="OM_assembly_OMP85"/>
    <property type="match status" value="1"/>
</dbReference>
<evidence type="ECO:0000256" key="1">
    <source>
        <dbReference type="ARBA" id="ARBA00004370"/>
    </source>
</evidence>
<dbReference type="InterPro" id="IPR010827">
    <property type="entry name" value="BamA/TamA_POTRA"/>
</dbReference>
<proteinExistence type="inferred from homology"/>
<keyword evidence="7 8" id="KW-0998">Cell outer membrane</keyword>
<comment type="caution">
    <text evidence="11">The sequence shown here is derived from an EMBL/GenBank/DDBJ whole genome shotgun (WGS) entry which is preliminary data.</text>
</comment>
<dbReference type="NCBIfam" id="TIGR03303">
    <property type="entry name" value="OM_YaeT"/>
    <property type="match status" value="1"/>
</dbReference>
<evidence type="ECO:0000256" key="4">
    <source>
        <dbReference type="ARBA" id="ARBA00022729"/>
    </source>
</evidence>
<keyword evidence="12" id="KW-1185">Reference proteome</keyword>
<keyword evidence="2 8" id="KW-1134">Transmembrane beta strand</keyword>
<keyword evidence="3 8" id="KW-0812">Transmembrane</keyword>
<dbReference type="HAMAP" id="MF_01430">
    <property type="entry name" value="OM_assembly_BamA"/>
    <property type="match status" value="1"/>
</dbReference>
<comment type="function">
    <text evidence="8">Part of the outer membrane protein assembly complex, which is involved in assembly and insertion of beta-barrel proteins into the outer membrane.</text>
</comment>
<evidence type="ECO:0000256" key="3">
    <source>
        <dbReference type="ARBA" id="ARBA00022692"/>
    </source>
</evidence>
<dbReference type="RefSeq" id="WP_193179265.1">
    <property type="nucleotide sequence ID" value="NZ_JACVXA010000005.1"/>
</dbReference>
<feature type="domain" description="POTRA" evidence="10">
    <location>
        <begin position="356"/>
        <end position="429"/>
    </location>
</feature>
<dbReference type="InterPro" id="IPR000184">
    <property type="entry name" value="Bac_surfAg_D15"/>
</dbReference>
<name>A0A8J7CVZ0_9RHOB</name>
<sequence length="777" mass="84646">MGLRNGAAWGLSASLALAVPVVTMPFGAVAQGAGQSYSRIDVEGNIRVDDVSVLSYAGIGPGTPLTIGQLNAAYQRIMASGLFESVDFDPSGSTLTITVKEFPTVNEIAIEGNRRIDDEALTPLLKSQPRRVYSPSTAEADARAIADAYRQAGRLGAVVTPRIIPRSQNRVDVVFEVTESAVVEVERIAFVGNSSFSDRRLRNVLGTKQAGIFRALVARDQYVEDRIAYDRQVLTDYYRARGFIDFEVTSVSTEFSRERNAFFITFNIREGQQFRFGKVGIASEVPELAAADYEDIVRTRPGQLYSPLRIDDGIARLERKALMNGNDFIQVDPRITRNEADQTLDLTYTLTRGPRIFVERIDIEGNSTTRDEVIRRQFDTVEGDPFNPREIRNAAERIRALNYFSNADVAPRDGTAPDRVIIDVNVDEQPTGQIGFGVNYSVGDGVGGQFSLSERNFLGRGQRLGFSVSGGVDNTAANLSLTEPALLGRDVSGTISAGYSATDQYSSDYSTRKASLSPSLGFRVSDYSRLSLRYTISGDRLYGVSDGDSDDADDNGSSVILQREEGDKISSSVGYTFSFDTRNVGINPDAGIRFQFSQDFAGLGGDVDYIKTSALVGAETKLGGSDVTLTSELQGGALTMLNGQDSWVLDRFGAGSRVRGFSRNGFGPRDTTATNEDALGGNYYTAWRTEVNFPVGLPEEYGVRGGLFFDAGSVWGLDDTAGTGGEVDDDFHLRAVLGASLFWSTPLGPLRFDFTRAVQKESYDDEQTFDFSISTAF</sequence>
<keyword evidence="5 8" id="KW-0677">Repeat</keyword>
<comment type="subunit">
    <text evidence="8">Part of the Bam complex.</text>
</comment>
<evidence type="ECO:0000256" key="6">
    <source>
        <dbReference type="ARBA" id="ARBA00023136"/>
    </source>
</evidence>
<protein>
    <recommendedName>
        <fullName evidence="8 9">Outer membrane protein assembly factor BamA</fullName>
    </recommendedName>
</protein>
<dbReference type="GO" id="GO:0009279">
    <property type="term" value="C:cell outer membrane"/>
    <property type="evidence" value="ECO:0007669"/>
    <property type="project" value="UniProtKB-SubCell"/>
</dbReference>
<dbReference type="Gene3D" id="3.10.20.310">
    <property type="entry name" value="membrane protein fhac"/>
    <property type="match status" value="5"/>
</dbReference>
<evidence type="ECO:0000313" key="12">
    <source>
        <dbReference type="Proteomes" id="UP000609121"/>
    </source>
</evidence>
<accession>A0A8J7CVZ0</accession>
<keyword evidence="6 8" id="KW-0472">Membrane</keyword>
<dbReference type="Pfam" id="PF01103">
    <property type="entry name" value="Omp85"/>
    <property type="match status" value="1"/>
</dbReference>
<dbReference type="GO" id="GO:0043165">
    <property type="term" value="P:Gram-negative-bacterium-type cell outer membrane assembly"/>
    <property type="evidence" value="ECO:0007669"/>
    <property type="project" value="UniProtKB-UniRule"/>
</dbReference>
<dbReference type="InterPro" id="IPR023707">
    <property type="entry name" value="OM_assembly_BamA"/>
</dbReference>
<feature type="domain" description="POTRA" evidence="10">
    <location>
        <begin position="103"/>
        <end position="180"/>
    </location>
</feature>
<dbReference type="InterPro" id="IPR039910">
    <property type="entry name" value="D15-like"/>
</dbReference>